<sequence>MAQETPSARFETMEGNRYDLISDNAVHKSTPDYSIIFRVKITSVYCNKIRSRHNERHNGQWSRAAVDSQFGKRLFWSQFSLGMFY</sequence>
<gene>
    <name evidence="1" type="ORF">RRG08_051383</name>
</gene>
<dbReference type="Proteomes" id="UP001283361">
    <property type="component" value="Unassembled WGS sequence"/>
</dbReference>
<protein>
    <submittedName>
        <fullName evidence="1">Uncharacterized protein</fullName>
    </submittedName>
</protein>
<comment type="caution">
    <text evidence="1">The sequence shown here is derived from an EMBL/GenBank/DDBJ whole genome shotgun (WGS) entry which is preliminary data.</text>
</comment>
<evidence type="ECO:0000313" key="2">
    <source>
        <dbReference type="Proteomes" id="UP001283361"/>
    </source>
</evidence>
<dbReference type="EMBL" id="JAWDGP010000593">
    <property type="protein sequence ID" value="KAK3799108.1"/>
    <property type="molecule type" value="Genomic_DNA"/>
</dbReference>
<organism evidence="1 2">
    <name type="scientific">Elysia crispata</name>
    <name type="common">lettuce slug</name>
    <dbReference type="NCBI Taxonomy" id="231223"/>
    <lineage>
        <taxon>Eukaryota</taxon>
        <taxon>Metazoa</taxon>
        <taxon>Spiralia</taxon>
        <taxon>Lophotrochozoa</taxon>
        <taxon>Mollusca</taxon>
        <taxon>Gastropoda</taxon>
        <taxon>Heterobranchia</taxon>
        <taxon>Euthyneura</taxon>
        <taxon>Panpulmonata</taxon>
        <taxon>Sacoglossa</taxon>
        <taxon>Placobranchoidea</taxon>
        <taxon>Plakobranchidae</taxon>
        <taxon>Elysia</taxon>
    </lineage>
</organism>
<evidence type="ECO:0000313" key="1">
    <source>
        <dbReference type="EMBL" id="KAK3799108.1"/>
    </source>
</evidence>
<accession>A0AAE1EAQ5</accession>
<keyword evidence="2" id="KW-1185">Reference proteome</keyword>
<reference evidence="1" key="1">
    <citation type="journal article" date="2023" name="G3 (Bethesda)">
        <title>A reference genome for the long-term kleptoplast-retaining sea slug Elysia crispata morphotype clarki.</title>
        <authorList>
            <person name="Eastman K.E."/>
            <person name="Pendleton A.L."/>
            <person name="Shaikh M.A."/>
            <person name="Suttiyut T."/>
            <person name="Ogas R."/>
            <person name="Tomko P."/>
            <person name="Gavelis G."/>
            <person name="Widhalm J.R."/>
            <person name="Wisecaver J.H."/>
        </authorList>
    </citation>
    <scope>NUCLEOTIDE SEQUENCE</scope>
    <source>
        <strain evidence="1">ECLA1</strain>
    </source>
</reference>
<proteinExistence type="predicted"/>
<dbReference type="AlphaFoldDB" id="A0AAE1EAQ5"/>
<name>A0AAE1EAQ5_9GAST</name>